<accession>A0AA40FBU6</accession>
<organism evidence="2 3">
    <name type="scientific">Schizothecium vesticola</name>
    <dbReference type="NCBI Taxonomy" id="314040"/>
    <lineage>
        <taxon>Eukaryota</taxon>
        <taxon>Fungi</taxon>
        <taxon>Dikarya</taxon>
        <taxon>Ascomycota</taxon>
        <taxon>Pezizomycotina</taxon>
        <taxon>Sordariomycetes</taxon>
        <taxon>Sordariomycetidae</taxon>
        <taxon>Sordariales</taxon>
        <taxon>Schizotheciaceae</taxon>
        <taxon>Schizothecium</taxon>
    </lineage>
</organism>
<keyword evidence="3" id="KW-1185">Reference proteome</keyword>
<name>A0AA40FBU6_9PEZI</name>
<feature type="region of interest" description="Disordered" evidence="1">
    <location>
        <begin position="1"/>
        <end position="25"/>
    </location>
</feature>
<dbReference type="EMBL" id="JAUKUD010000001">
    <property type="protein sequence ID" value="KAK0754913.1"/>
    <property type="molecule type" value="Genomic_DNA"/>
</dbReference>
<dbReference type="Proteomes" id="UP001172155">
    <property type="component" value="Unassembled WGS sequence"/>
</dbReference>
<evidence type="ECO:0000313" key="3">
    <source>
        <dbReference type="Proteomes" id="UP001172155"/>
    </source>
</evidence>
<dbReference type="AlphaFoldDB" id="A0AA40FBU6"/>
<protein>
    <submittedName>
        <fullName evidence="2">Uncharacterized protein</fullName>
    </submittedName>
</protein>
<feature type="region of interest" description="Disordered" evidence="1">
    <location>
        <begin position="76"/>
        <end position="121"/>
    </location>
</feature>
<sequence length="315" mass="35319">MDPSFHEARQRFTKPKDAESSTAEKTKFRRLLERNPYAHALATPPRKCTATRTVLPNYFLHRFRLVAHPTTAEPWFVPQGLEPRQKKPPPPPPEDTPHPEAVETPEPAAPPTPTKPHKPRTGQSAYLLARKDLHHELGTRTSPLYGAQRALLSQGTQGIKGVEAALKQAVWRDDMEVFLLAAMRRRAVEDLLFYAGLVEQQGRKYLARCASWDEVQGHKHRGCLLVLDSGGAEIPPLSTIGIKGARFGGELVVHDLRRLLGEEGMEQLRGTSGLFREGGLFLLGRRRTLDLQLALWKLQGFLAFERSEPTASEEE</sequence>
<evidence type="ECO:0000256" key="1">
    <source>
        <dbReference type="SAM" id="MobiDB-lite"/>
    </source>
</evidence>
<evidence type="ECO:0000313" key="2">
    <source>
        <dbReference type="EMBL" id="KAK0754913.1"/>
    </source>
</evidence>
<gene>
    <name evidence="2" type="ORF">B0T18DRAFT_435149</name>
</gene>
<reference evidence="2" key="1">
    <citation type="submission" date="2023-06" db="EMBL/GenBank/DDBJ databases">
        <title>Genome-scale phylogeny and comparative genomics of the fungal order Sordariales.</title>
        <authorList>
            <consortium name="Lawrence Berkeley National Laboratory"/>
            <person name="Hensen N."/>
            <person name="Bonometti L."/>
            <person name="Westerberg I."/>
            <person name="Brannstrom I.O."/>
            <person name="Guillou S."/>
            <person name="Cros-Aarteil S."/>
            <person name="Calhoun S."/>
            <person name="Haridas S."/>
            <person name="Kuo A."/>
            <person name="Mondo S."/>
            <person name="Pangilinan J."/>
            <person name="Riley R."/>
            <person name="LaButti K."/>
            <person name="Andreopoulos B."/>
            <person name="Lipzen A."/>
            <person name="Chen C."/>
            <person name="Yanf M."/>
            <person name="Daum C."/>
            <person name="Ng V."/>
            <person name="Clum A."/>
            <person name="Steindorff A."/>
            <person name="Ohm R."/>
            <person name="Martin F."/>
            <person name="Silar P."/>
            <person name="Natvig D."/>
            <person name="Lalanne C."/>
            <person name="Gautier V."/>
            <person name="Ament-velasquez S.L."/>
            <person name="Kruys A."/>
            <person name="Hutchinson M.I."/>
            <person name="Powell A.J."/>
            <person name="Barry K."/>
            <person name="Miller A.N."/>
            <person name="Grigoriev I.V."/>
            <person name="Debuchy R."/>
            <person name="Gladieux P."/>
            <person name="Thoren M.H."/>
            <person name="Johannesson H."/>
        </authorList>
    </citation>
    <scope>NUCLEOTIDE SEQUENCE</scope>
    <source>
        <strain evidence="2">SMH3187-1</strain>
    </source>
</reference>
<proteinExistence type="predicted"/>
<comment type="caution">
    <text evidence="2">The sequence shown here is derived from an EMBL/GenBank/DDBJ whole genome shotgun (WGS) entry which is preliminary data.</text>
</comment>